<evidence type="ECO:0000313" key="2">
    <source>
        <dbReference type="EMBL" id="CAE0638489.1"/>
    </source>
</evidence>
<name>A0A7S3Y1N4_HETAK</name>
<organism evidence="2">
    <name type="scientific">Heterosigma akashiwo</name>
    <name type="common">Chromophytic alga</name>
    <name type="synonym">Heterosigma carterae</name>
    <dbReference type="NCBI Taxonomy" id="2829"/>
    <lineage>
        <taxon>Eukaryota</taxon>
        <taxon>Sar</taxon>
        <taxon>Stramenopiles</taxon>
        <taxon>Ochrophyta</taxon>
        <taxon>Raphidophyceae</taxon>
        <taxon>Chattonellales</taxon>
        <taxon>Chattonellaceae</taxon>
        <taxon>Heterosigma</taxon>
    </lineage>
</organism>
<dbReference type="InterPro" id="IPR036812">
    <property type="entry name" value="NAD(P)_OxRdtase_dom_sf"/>
</dbReference>
<dbReference type="Pfam" id="PF00248">
    <property type="entry name" value="Aldo_ket_red"/>
    <property type="match status" value="1"/>
</dbReference>
<dbReference type="SUPFAM" id="SSF51430">
    <property type="entry name" value="NAD(P)-linked oxidoreductase"/>
    <property type="match status" value="1"/>
</dbReference>
<proteinExistence type="predicted"/>
<dbReference type="AlphaFoldDB" id="A0A7S3Y1N4"/>
<dbReference type="EMBL" id="HBIU01037674">
    <property type="protein sequence ID" value="CAE0638489.1"/>
    <property type="molecule type" value="Transcribed_RNA"/>
</dbReference>
<reference evidence="2" key="1">
    <citation type="submission" date="2021-01" db="EMBL/GenBank/DDBJ databases">
        <authorList>
            <person name="Corre E."/>
            <person name="Pelletier E."/>
            <person name="Niang G."/>
            <person name="Scheremetjew M."/>
            <person name="Finn R."/>
            <person name="Kale V."/>
            <person name="Holt S."/>
            <person name="Cochrane G."/>
            <person name="Meng A."/>
            <person name="Brown T."/>
            <person name="Cohen L."/>
        </authorList>
    </citation>
    <scope>NUCLEOTIDE SEQUENCE</scope>
    <source>
        <strain evidence="2">CCMP3107</strain>
    </source>
</reference>
<sequence>MSGIRQVCSDETREDIFVASGGTDRSIAGLDQRLSDCLDYCGGKYLDAFILEYVCPYELDDEIMYPGPELAASLKHTQEWVNQGTVRYVGISTHSHMVGKALARSPEVDILMLRYGMSHKDAAERLSFPAARENGKAVIAFTSTRWNRLQEGIQNNSQWNKDFAPTSADCLSFVFGSKASPPVEAVLHSARDEDELLCSLSEFKMLSLDEENKWRDYGKIFEELNEDNFDEYPEERSI</sequence>
<dbReference type="InterPro" id="IPR023210">
    <property type="entry name" value="NADP_OxRdtase_dom"/>
</dbReference>
<dbReference type="Gene3D" id="3.20.20.100">
    <property type="entry name" value="NADP-dependent oxidoreductase domain"/>
    <property type="match status" value="1"/>
</dbReference>
<feature type="domain" description="NADP-dependent oxidoreductase" evidence="1">
    <location>
        <begin position="11"/>
        <end position="160"/>
    </location>
</feature>
<gene>
    <name evidence="2" type="ORF">HAKA00212_LOCUS17272</name>
</gene>
<protein>
    <recommendedName>
        <fullName evidence="1">NADP-dependent oxidoreductase domain-containing protein</fullName>
    </recommendedName>
</protein>
<accession>A0A7S3Y1N4</accession>
<evidence type="ECO:0000259" key="1">
    <source>
        <dbReference type="Pfam" id="PF00248"/>
    </source>
</evidence>